<dbReference type="GO" id="GO:0005634">
    <property type="term" value="C:nucleus"/>
    <property type="evidence" value="ECO:0007669"/>
    <property type="project" value="UniProtKB-SubCell"/>
</dbReference>
<sequence>MSSSNCPVVEGSTNLSTQSNVRTTTNPSQEAATVAAQDETAEEADRKRKRSRRERTARDQAPSAGKPRRERANFNAAQLHALERLFEDQKYPDGDLRAKIAQRLELNEERVQIWFQNRRAKYKRQQREGGSTVLDEPSPLVTYEFGQPSSMDYIPPQLDADMLGPGPCTVRSFPQPNVSLVNSHVDTADNRPTSEQATNISVDKQEGATIGFAPFANGPSKSQVRHHPESNDNKPCNTTEWLSLSEPSPEARGPHFVNDPHYTTQEQQSVGKFIVRPESVELQAAISQTRMNVAPATGVCGPSISEPPVTMCPTIEQWCDNSLETIDTAPRVPSLKCDTSTTGSTSERRLSNSLTSAGVPSACTRTRSHRGEDSCHRDSKCITCREKPPPNQVCTALPVGERNELDEALYRCAVGSILGMRSLTSQVNGHAKSSTLQSPQPVPLQTQATNTLENPFSKVSAGLKSANTSRDNSLSAQRRMAMARKERQREEAYLSSSSESSSDSEGKIQRKRRRKVARKSISGAPPNRICTAVPLMDRTLPLPCLTKDLDFGSYFDENEPSGQQLLSPVGEFPQCLPSPVSLERLSSPEPQSSASEHPEYSSSSYSDLSDFESIPPPASSNCRYLPHTSRTDIPAVAVSGRNTATVIHRPVSLLQRQCSIRGEAVPVTDNNPTRIMRHGRLYSLCTPSSNTDCMKAPQGGSPNEMAPHSSQTMHPAVTQGVLSSVPLPFELQLEPATLSDNSDKQVKSGVQRGLSSAGDENRQNQTCDILSKSRRIGEICSSPASPWSDSSLTSSHLNQTSPSNQPIYPHLDKVSNNSRAFACTHASFCSINVKPAYAGNTVDRHSSNSHVGYTRSQPPHASNTDTNRHGRPHSVLHNHQANMSAHLDLYPPSTQTGHLDCLHANSGEKPANSDLVLMRSLERGPPADNMQIGASYTEAHQHHNVDLHAQASHHYTAVAQPPERWCTSAADVAYKWTVNVNNPEQFSSFGNIPPCNY</sequence>
<dbReference type="OMA" id="RVCTAVP"/>
<evidence type="ECO:0000256" key="3">
    <source>
        <dbReference type="ARBA" id="ARBA00023155"/>
    </source>
</evidence>
<evidence type="ECO:0000256" key="6">
    <source>
        <dbReference type="RuleBase" id="RU000682"/>
    </source>
</evidence>
<dbReference type="SUPFAM" id="SSF46689">
    <property type="entry name" value="Homeodomain-like"/>
    <property type="match status" value="1"/>
</dbReference>
<feature type="domain" description="Homeobox" evidence="8">
    <location>
        <begin position="65"/>
        <end position="125"/>
    </location>
</feature>
<protein>
    <submittedName>
        <fullName evidence="10 11">Uncharacterized protein LOC110984887 isoform X1</fullName>
    </submittedName>
</protein>
<dbReference type="PROSITE" id="PS00027">
    <property type="entry name" value="HOMEOBOX_1"/>
    <property type="match status" value="1"/>
</dbReference>
<dbReference type="CDD" id="cd00086">
    <property type="entry name" value="homeodomain"/>
    <property type="match status" value="1"/>
</dbReference>
<feature type="compositionally biased region" description="Low complexity" evidence="7">
    <location>
        <begin position="592"/>
        <end position="612"/>
    </location>
</feature>
<dbReference type="GeneID" id="110984887"/>
<feature type="region of interest" description="Disordered" evidence="7">
    <location>
        <begin position="577"/>
        <end position="612"/>
    </location>
</feature>
<dbReference type="GO" id="GO:0000981">
    <property type="term" value="F:DNA-binding transcription factor activity, RNA polymerase II-specific"/>
    <property type="evidence" value="ECO:0007669"/>
    <property type="project" value="InterPro"/>
</dbReference>
<reference evidence="10 11" key="1">
    <citation type="submission" date="2025-04" db="UniProtKB">
        <authorList>
            <consortium name="RefSeq"/>
        </authorList>
    </citation>
    <scope>IDENTIFICATION</scope>
</reference>
<keyword evidence="4 5" id="KW-0539">Nucleus</keyword>
<dbReference type="InterPro" id="IPR017970">
    <property type="entry name" value="Homeobox_CS"/>
</dbReference>
<feature type="region of interest" description="Disordered" evidence="7">
    <location>
        <begin position="334"/>
        <end position="369"/>
    </location>
</feature>
<dbReference type="AlphaFoldDB" id="A0A8B7Z895"/>
<feature type="compositionally biased region" description="Polar residues" evidence="7">
    <location>
        <begin position="796"/>
        <end position="806"/>
    </location>
</feature>
<dbReference type="KEGG" id="aplc:110984887"/>
<keyword evidence="9" id="KW-1185">Reference proteome</keyword>
<dbReference type="OrthoDB" id="6159439at2759"/>
<feature type="region of interest" description="Disordered" evidence="7">
    <location>
        <begin position="736"/>
        <end position="769"/>
    </location>
</feature>
<evidence type="ECO:0000313" key="9">
    <source>
        <dbReference type="Proteomes" id="UP000694845"/>
    </source>
</evidence>
<dbReference type="Gene3D" id="1.10.10.60">
    <property type="entry name" value="Homeodomain-like"/>
    <property type="match status" value="1"/>
</dbReference>
<evidence type="ECO:0000256" key="5">
    <source>
        <dbReference type="PROSITE-ProRule" id="PRU00108"/>
    </source>
</evidence>
<dbReference type="PANTHER" id="PTHR24329:SF543">
    <property type="entry name" value="FI01017P-RELATED"/>
    <property type="match status" value="1"/>
</dbReference>
<dbReference type="Pfam" id="PF00046">
    <property type="entry name" value="Homeodomain"/>
    <property type="match status" value="1"/>
</dbReference>
<dbReference type="InterPro" id="IPR001356">
    <property type="entry name" value="HD"/>
</dbReference>
<evidence type="ECO:0000313" key="10">
    <source>
        <dbReference type="RefSeq" id="XP_022101181.1"/>
    </source>
</evidence>
<feature type="compositionally biased region" description="Polar residues" evidence="7">
    <location>
        <begin position="337"/>
        <end position="358"/>
    </location>
</feature>
<feature type="region of interest" description="Disordered" evidence="7">
    <location>
        <begin position="460"/>
        <end position="529"/>
    </location>
</feature>
<feature type="compositionally biased region" description="Low complexity" evidence="7">
    <location>
        <begin position="781"/>
        <end position="795"/>
    </location>
</feature>
<evidence type="ECO:0000256" key="2">
    <source>
        <dbReference type="ARBA" id="ARBA00023125"/>
    </source>
</evidence>
<feature type="region of interest" description="Disordered" evidence="7">
    <location>
        <begin position="781"/>
        <end position="811"/>
    </location>
</feature>
<dbReference type="InterPro" id="IPR009057">
    <property type="entry name" value="Homeodomain-like_sf"/>
</dbReference>
<name>A0A8B7Z895_ACAPL</name>
<dbReference type="InterPro" id="IPR050649">
    <property type="entry name" value="Paired_Homeobox_TFs"/>
</dbReference>
<keyword evidence="2 5" id="KW-0238">DNA-binding</keyword>
<proteinExistence type="predicted"/>
<dbReference type="RefSeq" id="XP_022101181.1">
    <property type="nucleotide sequence ID" value="XM_022245489.1"/>
</dbReference>
<keyword evidence="3 5" id="KW-0371">Homeobox</keyword>
<dbReference type="RefSeq" id="XP_022101182.1">
    <property type="nucleotide sequence ID" value="XM_022245490.1"/>
</dbReference>
<evidence type="ECO:0000256" key="4">
    <source>
        <dbReference type="ARBA" id="ARBA00023242"/>
    </source>
</evidence>
<dbReference type="Proteomes" id="UP000694845">
    <property type="component" value="Unplaced"/>
</dbReference>
<evidence type="ECO:0000313" key="11">
    <source>
        <dbReference type="RefSeq" id="XP_022101182.1"/>
    </source>
</evidence>
<comment type="subcellular location">
    <subcellularLocation>
        <location evidence="1 5 6">Nucleus</location>
    </subcellularLocation>
</comment>
<dbReference type="PANTHER" id="PTHR24329">
    <property type="entry name" value="HOMEOBOX PROTEIN ARISTALESS"/>
    <property type="match status" value="1"/>
</dbReference>
<feature type="compositionally biased region" description="Polar residues" evidence="7">
    <location>
        <begin position="1"/>
        <end position="31"/>
    </location>
</feature>
<dbReference type="PROSITE" id="PS50071">
    <property type="entry name" value="HOMEOBOX_2"/>
    <property type="match status" value="1"/>
</dbReference>
<feature type="compositionally biased region" description="Basic and acidic residues" evidence="7">
    <location>
        <begin position="483"/>
        <end position="492"/>
    </location>
</feature>
<feature type="compositionally biased region" description="Polar residues" evidence="7">
    <location>
        <begin position="465"/>
        <end position="476"/>
    </location>
</feature>
<evidence type="ECO:0000259" key="8">
    <source>
        <dbReference type="PROSITE" id="PS50071"/>
    </source>
</evidence>
<feature type="compositionally biased region" description="Polar residues" evidence="7">
    <location>
        <begin position="848"/>
        <end position="865"/>
    </location>
</feature>
<feature type="compositionally biased region" description="Basic residues" evidence="7">
    <location>
        <begin position="509"/>
        <end position="518"/>
    </location>
</feature>
<feature type="region of interest" description="Disordered" evidence="7">
    <location>
        <begin position="216"/>
        <end position="236"/>
    </location>
</feature>
<evidence type="ECO:0000256" key="7">
    <source>
        <dbReference type="SAM" id="MobiDB-lite"/>
    </source>
</evidence>
<evidence type="ECO:0000256" key="1">
    <source>
        <dbReference type="ARBA" id="ARBA00004123"/>
    </source>
</evidence>
<dbReference type="GO" id="GO:0000977">
    <property type="term" value="F:RNA polymerase II transcription regulatory region sequence-specific DNA binding"/>
    <property type="evidence" value="ECO:0007669"/>
    <property type="project" value="TreeGrafter"/>
</dbReference>
<accession>A0A8B7Z895</accession>
<gene>
    <name evidence="10 11" type="primary">LOC110984887</name>
</gene>
<organism evidence="9 11">
    <name type="scientific">Acanthaster planci</name>
    <name type="common">Crown-of-thorns starfish</name>
    <dbReference type="NCBI Taxonomy" id="133434"/>
    <lineage>
        <taxon>Eukaryota</taxon>
        <taxon>Metazoa</taxon>
        <taxon>Echinodermata</taxon>
        <taxon>Eleutherozoa</taxon>
        <taxon>Asterozoa</taxon>
        <taxon>Asteroidea</taxon>
        <taxon>Valvatacea</taxon>
        <taxon>Valvatida</taxon>
        <taxon>Acanthasteridae</taxon>
        <taxon>Acanthaster</taxon>
    </lineage>
</organism>
<feature type="region of interest" description="Disordered" evidence="7">
    <location>
        <begin position="842"/>
        <end position="871"/>
    </location>
</feature>
<feature type="DNA-binding region" description="Homeobox" evidence="5">
    <location>
        <begin position="67"/>
        <end position="126"/>
    </location>
</feature>
<dbReference type="SMART" id="SM00389">
    <property type="entry name" value="HOX"/>
    <property type="match status" value="1"/>
</dbReference>
<feature type="region of interest" description="Disordered" evidence="7">
    <location>
        <begin position="1"/>
        <end position="72"/>
    </location>
</feature>